<accession>A0A9D2R459</accession>
<evidence type="ECO:0000256" key="3">
    <source>
        <dbReference type="ARBA" id="ARBA00022723"/>
    </source>
</evidence>
<dbReference type="GO" id="GO:0006419">
    <property type="term" value="P:alanyl-tRNA aminoacylation"/>
    <property type="evidence" value="ECO:0007669"/>
    <property type="project" value="InterPro"/>
</dbReference>
<dbReference type="GO" id="GO:0005524">
    <property type="term" value="F:ATP binding"/>
    <property type="evidence" value="ECO:0007669"/>
    <property type="project" value="InterPro"/>
</dbReference>
<dbReference type="SUPFAM" id="SSF55186">
    <property type="entry name" value="ThrRS/AlaRS common domain"/>
    <property type="match status" value="1"/>
</dbReference>
<name>A0A9D2R459_9FIRM</name>
<reference evidence="7" key="1">
    <citation type="journal article" date="2021" name="PeerJ">
        <title>Extensive microbial diversity within the chicken gut microbiome revealed by metagenomics and culture.</title>
        <authorList>
            <person name="Gilroy R."/>
            <person name="Ravi A."/>
            <person name="Getino M."/>
            <person name="Pursley I."/>
            <person name="Horton D.L."/>
            <person name="Alikhan N.F."/>
            <person name="Baker D."/>
            <person name="Gharbi K."/>
            <person name="Hall N."/>
            <person name="Watson M."/>
            <person name="Adriaenssens E.M."/>
            <person name="Foster-Nyarko E."/>
            <person name="Jarju S."/>
            <person name="Secka A."/>
            <person name="Antonio M."/>
            <person name="Oren A."/>
            <person name="Chaudhuri R.R."/>
            <person name="La Ragione R."/>
            <person name="Hildebrand F."/>
            <person name="Pallen M.J."/>
        </authorList>
    </citation>
    <scope>NUCLEOTIDE SEQUENCE</scope>
    <source>
        <strain evidence="7">ChiGjej3B3-11674</strain>
    </source>
</reference>
<evidence type="ECO:0000313" key="8">
    <source>
        <dbReference type="Proteomes" id="UP000823897"/>
    </source>
</evidence>
<proteinExistence type="predicted"/>
<dbReference type="Proteomes" id="UP000823897">
    <property type="component" value="Unassembled WGS sequence"/>
</dbReference>
<dbReference type="InterPro" id="IPR051335">
    <property type="entry name" value="Alanyl-tRNA_Editing_Enzymes"/>
</dbReference>
<comment type="caution">
    <text evidence="7">The sequence shown here is derived from an EMBL/GenBank/DDBJ whole genome shotgun (WGS) entry which is preliminary data.</text>
</comment>
<dbReference type="SMART" id="SM00863">
    <property type="entry name" value="tRNA_SAD"/>
    <property type="match status" value="1"/>
</dbReference>
<dbReference type="Gene3D" id="2.40.30.130">
    <property type="match status" value="1"/>
</dbReference>
<comment type="cofactor">
    <cofactor evidence="1">
        <name>Zn(2+)</name>
        <dbReference type="ChEBI" id="CHEBI:29105"/>
    </cofactor>
</comment>
<feature type="coiled-coil region" evidence="5">
    <location>
        <begin position="252"/>
        <end position="279"/>
    </location>
</feature>
<dbReference type="InterPro" id="IPR018165">
    <property type="entry name" value="Ala-tRNA-synth_IIc_core"/>
</dbReference>
<dbReference type="Gene3D" id="3.30.980.10">
    <property type="entry name" value="Threonyl-trna Synthetase, Chain A, domain 2"/>
    <property type="match status" value="1"/>
</dbReference>
<evidence type="ECO:0000256" key="2">
    <source>
        <dbReference type="ARBA" id="ARBA00004496"/>
    </source>
</evidence>
<evidence type="ECO:0000259" key="6">
    <source>
        <dbReference type="PROSITE" id="PS50860"/>
    </source>
</evidence>
<dbReference type="PANTHER" id="PTHR43462">
    <property type="entry name" value="ALANYL-TRNA EDITING PROTEIN"/>
    <property type="match status" value="1"/>
</dbReference>
<keyword evidence="5" id="KW-0175">Coiled coil</keyword>
<evidence type="ECO:0000313" key="7">
    <source>
        <dbReference type="EMBL" id="HJD34502.1"/>
    </source>
</evidence>
<reference evidence="7" key="2">
    <citation type="submission" date="2021-04" db="EMBL/GenBank/DDBJ databases">
        <authorList>
            <person name="Gilroy R."/>
        </authorList>
    </citation>
    <scope>NUCLEOTIDE SEQUENCE</scope>
    <source>
        <strain evidence="7">ChiGjej3B3-11674</strain>
    </source>
</reference>
<dbReference type="GO" id="GO:0003676">
    <property type="term" value="F:nucleic acid binding"/>
    <property type="evidence" value="ECO:0007669"/>
    <property type="project" value="InterPro"/>
</dbReference>
<dbReference type="InterPro" id="IPR018163">
    <property type="entry name" value="Thr/Ala-tRNA-synth_IIc_edit"/>
</dbReference>
<dbReference type="SUPFAM" id="SSF50447">
    <property type="entry name" value="Translation proteins"/>
    <property type="match status" value="1"/>
</dbReference>
<dbReference type="InterPro" id="IPR012947">
    <property type="entry name" value="tRNA_SAD"/>
</dbReference>
<dbReference type="Pfam" id="PF07973">
    <property type="entry name" value="tRNA_SAD"/>
    <property type="match status" value="1"/>
</dbReference>
<feature type="domain" description="Alanyl-transfer RNA synthetases family profile" evidence="6">
    <location>
        <begin position="1"/>
        <end position="221"/>
    </location>
</feature>
<dbReference type="GO" id="GO:0046872">
    <property type="term" value="F:metal ion binding"/>
    <property type="evidence" value="ECO:0007669"/>
    <property type="project" value="UniProtKB-KW"/>
</dbReference>
<keyword evidence="4" id="KW-0862">Zinc</keyword>
<comment type="subcellular location">
    <subcellularLocation>
        <location evidence="2">Cytoplasm</location>
    </subcellularLocation>
</comment>
<dbReference type="PANTHER" id="PTHR43462:SF1">
    <property type="entry name" value="ALANYL-TRNA EDITING PROTEIN AARSD1"/>
    <property type="match status" value="1"/>
</dbReference>
<dbReference type="GO" id="GO:0005737">
    <property type="term" value="C:cytoplasm"/>
    <property type="evidence" value="ECO:0007669"/>
    <property type="project" value="UniProtKB-SubCell"/>
</dbReference>
<evidence type="ECO:0000256" key="1">
    <source>
        <dbReference type="ARBA" id="ARBA00001947"/>
    </source>
</evidence>
<sequence length="411" mass="45132">MTEKLFYKDSHLSEFEAEVIACCPADGEKYEVELDRTAFFPEGGGQYADTGVLGDVKVLDVREEDGRILHITDAPLETGIRVRGILDWEERFMKMQQHTGEHIVSGLVHSRFGYRNVGFHLGSEDCTMDFNGEITPEELAQIELEANRAVWKNLKVETVYPPRDELARMEYRSKIEIQGAVRIIVIPGYDRCACCAPHVERTGEIGEIKLTGVQRYKGGVRVTMLCGVRALADHSVKQRQAKAVGAMLCAKENETAEAVEHLKKECEDLKHALGEKEKALIRCMAEAVPAGEEAVCLFPDEVEGESMRLLMNRVLEGGHVLCAVFCRNGGNSGKGGDNARKAAEEAGKAGGAAVYRYVIGSRGLDTRALARELNAAFCGRGGGRPEMVQGTAEGSREEIEAWILEKAGNTV</sequence>
<dbReference type="InterPro" id="IPR009000">
    <property type="entry name" value="Transl_B-barrel_sf"/>
</dbReference>
<dbReference type="AlphaFoldDB" id="A0A9D2R459"/>
<dbReference type="GO" id="GO:0002161">
    <property type="term" value="F:aminoacyl-tRNA deacylase activity"/>
    <property type="evidence" value="ECO:0007669"/>
    <property type="project" value="UniProtKB-ARBA"/>
</dbReference>
<evidence type="ECO:0000256" key="5">
    <source>
        <dbReference type="SAM" id="Coils"/>
    </source>
</evidence>
<gene>
    <name evidence="7" type="ORF">H9911_08195</name>
</gene>
<dbReference type="PROSITE" id="PS50860">
    <property type="entry name" value="AA_TRNA_LIGASE_II_ALA"/>
    <property type="match status" value="1"/>
</dbReference>
<protein>
    <recommendedName>
        <fullName evidence="6">Alanyl-transfer RNA synthetases family profile domain-containing protein</fullName>
    </recommendedName>
</protein>
<dbReference type="EMBL" id="DWUV01000153">
    <property type="protein sequence ID" value="HJD34502.1"/>
    <property type="molecule type" value="Genomic_DNA"/>
</dbReference>
<dbReference type="GO" id="GO:0004813">
    <property type="term" value="F:alanine-tRNA ligase activity"/>
    <property type="evidence" value="ECO:0007669"/>
    <property type="project" value="InterPro"/>
</dbReference>
<organism evidence="7 8">
    <name type="scientific">Candidatus Mediterraneibacter tabaqchaliae</name>
    <dbReference type="NCBI Taxonomy" id="2838689"/>
    <lineage>
        <taxon>Bacteria</taxon>
        <taxon>Bacillati</taxon>
        <taxon>Bacillota</taxon>
        <taxon>Clostridia</taxon>
        <taxon>Lachnospirales</taxon>
        <taxon>Lachnospiraceae</taxon>
        <taxon>Mediterraneibacter</taxon>
    </lineage>
</organism>
<keyword evidence="3" id="KW-0479">Metal-binding</keyword>
<evidence type="ECO:0000256" key="4">
    <source>
        <dbReference type="ARBA" id="ARBA00022833"/>
    </source>
</evidence>